<reference evidence="1 2" key="2">
    <citation type="journal article" date="2013" name="Plant Cell Physiol.">
        <title>Rice Annotation Project Database (RAP-DB): an integrative and interactive database for rice genomics.</title>
        <authorList>
            <person name="Sakai H."/>
            <person name="Lee S.S."/>
            <person name="Tanaka T."/>
            <person name="Numa H."/>
            <person name="Kim J."/>
            <person name="Kawahara Y."/>
            <person name="Wakimoto H."/>
            <person name="Yang C.C."/>
            <person name="Iwamoto M."/>
            <person name="Abe T."/>
            <person name="Yamada Y."/>
            <person name="Muto A."/>
            <person name="Inokuchi H."/>
            <person name="Ikemura T."/>
            <person name="Matsumoto T."/>
            <person name="Sasaki T."/>
            <person name="Itoh T."/>
        </authorList>
    </citation>
    <scope>NUCLEOTIDE SEQUENCE [LARGE SCALE GENOMIC DNA]</scope>
    <source>
        <strain evidence="2">cv. Nipponbare</strain>
    </source>
</reference>
<evidence type="ECO:0000313" key="2">
    <source>
        <dbReference type="Proteomes" id="UP000059680"/>
    </source>
</evidence>
<organism evidence="1 2">
    <name type="scientific">Oryza sativa subsp. japonica</name>
    <name type="common">Rice</name>
    <dbReference type="NCBI Taxonomy" id="39947"/>
    <lineage>
        <taxon>Eukaryota</taxon>
        <taxon>Viridiplantae</taxon>
        <taxon>Streptophyta</taxon>
        <taxon>Embryophyta</taxon>
        <taxon>Tracheophyta</taxon>
        <taxon>Spermatophyta</taxon>
        <taxon>Magnoliopsida</taxon>
        <taxon>Liliopsida</taxon>
        <taxon>Poales</taxon>
        <taxon>Poaceae</taxon>
        <taxon>BOP clade</taxon>
        <taxon>Oryzoideae</taxon>
        <taxon>Oryzeae</taxon>
        <taxon>Oryzinae</taxon>
        <taxon>Oryza</taxon>
        <taxon>Oryza sativa</taxon>
    </lineage>
</organism>
<reference evidence="1 2" key="3">
    <citation type="journal article" date="2013" name="Rice">
        <title>Improvement of the Oryza sativa Nipponbare reference genome using next generation sequence and optical map data.</title>
        <authorList>
            <person name="Kawahara Y."/>
            <person name="de la Bastide M."/>
            <person name="Hamilton J.P."/>
            <person name="Kanamori H."/>
            <person name="McCombie W.R."/>
            <person name="Ouyang S."/>
            <person name="Schwartz D.C."/>
            <person name="Tanaka T."/>
            <person name="Wu J."/>
            <person name="Zhou S."/>
            <person name="Childs K.L."/>
            <person name="Davidson R.M."/>
            <person name="Lin H."/>
            <person name="Quesada-Ocampo L."/>
            <person name="Vaillancourt B."/>
            <person name="Sakai H."/>
            <person name="Lee S.S."/>
            <person name="Kim J."/>
            <person name="Numa H."/>
            <person name="Itoh T."/>
            <person name="Buell C.R."/>
            <person name="Matsumoto T."/>
        </authorList>
    </citation>
    <scope>NUCLEOTIDE SEQUENCE [LARGE SCALE GENOMIC DNA]</scope>
    <source>
        <strain evidence="2">cv. Nipponbare</strain>
    </source>
</reference>
<protein>
    <submittedName>
        <fullName evidence="1">Os02g0663200 protein</fullName>
    </submittedName>
</protein>
<keyword evidence="2" id="KW-1185">Reference proteome</keyword>
<dbReference type="AlphaFoldDB" id="A0A0P0VN07"/>
<dbReference type="Gramene" id="Os02t0663200-00">
    <property type="protein sequence ID" value="Os02t0663200-00"/>
    <property type="gene ID" value="Os02g0663200"/>
</dbReference>
<gene>
    <name evidence="1" type="ordered locus">Os02g0663200</name>
    <name evidence="1" type="ORF">OSNPB_020663200</name>
</gene>
<sequence length="140" mass="15735">MYAGSCGATNFIKKCLSCREVCKLQHGRQVGERLVGRELEGNVERRGDAGDAMVAVSECEEEGLPEVGGGAEEGLPKRGELLIEPRQYLARADGIASLGCLCRRCQFVQQLLLRGLRSRRLHRPANRWRRRLELERNRGM</sequence>
<dbReference type="EMBL" id="AP014958">
    <property type="protein sequence ID" value="BAS80157.1"/>
    <property type="molecule type" value="Genomic_DNA"/>
</dbReference>
<name>A0A0P0VN07_ORYSJ</name>
<dbReference type="Proteomes" id="UP000059680">
    <property type="component" value="Chromosome 2"/>
</dbReference>
<dbReference type="InParanoid" id="A0A0P0VN07"/>
<accession>A0A0P0VN07</accession>
<proteinExistence type="predicted"/>
<evidence type="ECO:0000313" key="1">
    <source>
        <dbReference type="EMBL" id="BAS80157.1"/>
    </source>
</evidence>
<reference evidence="2" key="1">
    <citation type="journal article" date="2005" name="Nature">
        <title>The map-based sequence of the rice genome.</title>
        <authorList>
            <consortium name="International rice genome sequencing project (IRGSP)"/>
            <person name="Matsumoto T."/>
            <person name="Wu J."/>
            <person name="Kanamori H."/>
            <person name="Katayose Y."/>
            <person name="Fujisawa M."/>
            <person name="Namiki N."/>
            <person name="Mizuno H."/>
            <person name="Yamamoto K."/>
            <person name="Antonio B.A."/>
            <person name="Baba T."/>
            <person name="Sakata K."/>
            <person name="Nagamura Y."/>
            <person name="Aoki H."/>
            <person name="Arikawa K."/>
            <person name="Arita K."/>
            <person name="Bito T."/>
            <person name="Chiden Y."/>
            <person name="Fujitsuka N."/>
            <person name="Fukunaka R."/>
            <person name="Hamada M."/>
            <person name="Harada C."/>
            <person name="Hayashi A."/>
            <person name="Hijishita S."/>
            <person name="Honda M."/>
            <person name="Hosokawa S."/>
            <person name="Ichikawa Y."/>
            <person name="Idonuma A."/>
            <person name="Iijima M."/>
            <person name="Ikeda M."/>
            <person name="Ikeno M."/>
            <person name="Ito K."/>
            <person name="Ito S."/>
            <person name="Ito T."/>
            <person name="Ito Y."/>
            <person name="Ito Y."/>
            <person name="Iwabuchi A."/>
            <person name="Kamiya K."/>
            <person name="Karasawa W."/>
            <person name="Kurita K."/>
            <person name="Katagiri S."/>
            <person name="Kikuta A."/>
            <person name="Kobayashi H."/>
            <person name="Kobayashi N."/>
            <person name="Machita K."/>
            <person name="Maehara T."/>
            <person name="Masukawa M."/>
            <person name="Mizubayashi T."/>
            <person name="Mukai Y."/>
            <person name="Nagasaki H."/>
            <person name="Nagata Y."/>
            <person name="Naito S."/>
            <person name="Nakashima M."/>
            <person name="Nakama Y."/>
            <person name="Nakamichi Y."/>
            <person name="Nakamura M."/>
            <person name="Meguro A."/>
            <person name="Negishi M."/>
            <person name="Ohta I."/>
            <person name="Ohta T."/>
            <person name="Okamoto M."/>
            <person name="Ono N."/>
            <person name="Saji S."/>
            <person name="Sakaguchi M."/>
            <person name="Sakai K."/>
            <person name="Shibata M."/>
            <person name="Shimokawa T."/>
            <person name="Song J."/>
            <person name="Takazaki Y."/>
            <person name="Terasawa K."/>
            <person name="Tsugane M."/>
            <person name="Tsuji K."/>
            <person name="Ueda S."/>
            <person name="Waki K."/>
            <person name="Yamagata H."/>
            <person name="Yamamoto M."/>
            <person name="Yamamoto S."/>
            <person name="Yamane H."/>
            <person name="Yoshiki S."/>
            <person name="Yoshihara R."/>
            <person name="Yukawa K."/>
            <person name="Zhong H."/>
            <person name="Yano M."/>
            <person name="Yuan Q."/>
            <person name="Ouyang S."/>
            <person name="Liu J."/>
            <person name="Jones K.M."/>
            <person name="Gansberger K."/>
            <person name="Moffat K."/>
            <person name="Hill J."/>
            <person name="Bera J."/>
            <person name="Fadrosh D."/>
            <person name="Jin S."/>
            <person name="Johri S."/>
            <person name="Kim M."/>
            <person name="Overton L."/>
            <person name="Reardon M."/>
            <person name="Tsitrin T."/>
            <person name="Vuong H."/>
            <person name="Weaver B."/>
            <person name="Ciecko A."/>
            <person name="Tallon L."/>
            <person name="Jackson J."/>
            <person name="Pai G."/>
            <person name="Aken S.V."/>
            <person name="Utterback T."/>
            <person name="Reidmuller S."/>
            <person name="Feldblyum T."/>
            <person name="Hsiao J."/>
            <person name="Zismann V."/>
            <person name="Iobst S."/>
            <person name="de Vazeille A.R."/>
            <person name="Buell C.R."/>
            <person name="Ying K."/>
            <person name="Li Y."/>
            <person name="Lu T."/>
            <person name="Huang Y."/>
            <person name="Zhao Q."/>
            <person name="Feng Q."/>
            <person name="Zhang L."/>
            <person name="Zhu J."/>
            <person name="Weng Q."/>
            <person name="Mu J."/>
            <person name="Lu Y."/>
            <person name="Fan D."/>
            <person name="Liu Y."/>
            <person name="Guan J."/>
            <person name="Zhang Y."/>
            <person name="Yu S."/>
            <person name="Liu X."/>
            <person name="Zhang Y."/>
            <person name="Hong G."/>
            <person name="Han B."/>
            <person name="Choisne N."/>
            <person name="Demange N."/>
            <person name="Orjeda G."/>
            <person name="Samain S."/>
            <person name="Cattolico L."/>
            <person name="Pelletier E."/>
            <person name="Couloux A."/>
            <person name="Segurens B."/>
            <person name="Wincker P."/>
            <person name="D'Hont A."/>
            <person name="Scarpelli C."/>
            <person name="Weissenbach J."/>
            <person name="Salanoubat M."/>
            <person name="Quetier F."/>
            <person name="Yu Y."/>
            <person name="Kim H.R."/>
            <person name="Rambo T."/>
            <person name="Currie J."/>
            <person name="Collura K."/>
            <person name="Luo M."/>
            <person name="Yang T."/>
            <person name="Ammiraju J.S.S."/>
            <person name="Engler F."/>
            <person name="Soderlund C."/>
            <person name="Wing R.A."/>
            <person name="Palmer L.E."/>
            <person name="de la Bastide M."/>
            <person name="Spiegel L."/>
            <person name="Nascimento L."/>
            <person name="Zutavern T."/>
            <person name="O'Shaughnessy A."/>
            <person name="Dike S."/>
            <person name="Dedhia N."/>
            <person name="Preston R."/>
            <person name="Balija V."/>
            <person name="McCombie W.R."/>
            <person name="Chow T."/>
            <person name="Chen H."/>
            <person name="Chung M."/>
            <person name="Chen C."/>
            <person name="Shaw J."/>
            <person name="Wu H."/>
            <person name="Hsiao K."/>
            <person name="Chao Y."/>
            <person name="Chu M."/>
            <person name="Cheng C."/>
            <person name="Hour A."/>
            <person name="Lee P."/>
            <person name="Lin S."/>
            <person name="Lin Y."/>
            <person name="Liou J."/>
            <person name="Liu S."/>
            <person name="Hsing Y."/>
            <person name="Raghuvanshi S."/>
            <person name="Mohanty A."/>
            <person name="Bharti A.K."/>
            <person name="Gaur A."/>
            <person name="Gupta V."/>
            <person name="Kumar D."/>
            <person name="Ravi V."/>
            <person name="Vij S."/>
            <person name="Kapur A."/>
            <person name="Khurana P."/>
            <person name="Khurana P."/>
            <person name="Khurana J.P."/>
            <person name="Tyagi A.K."/>
            <person name="Gaikwad K."/>
            <person name="Singh A."/>
            <person name="Dalal V."/>
            <person name="Srivastava S."/>
            <person name="Dixit A."/>
            <person name="Pal A.K."/>
            <person name="Ghazi I.A."/>
            <person name="Yadav M."/>
            <person name="Pandit A."/>
            <person name="Bhargava A."/>
            <person name="Sureshbabu K."/>
            <person name="Batra K."/>
            <person name="Sharma T.R."/>
            <person name="Mohapatra T."/>
            <person name="Singh N.K."/>
            <person name="Messing J."/>
            <person name="Nelson A.B."/>
            <person name="Fuks G."/>
            <person name="Kavchok S."/>
            <person name="Keizer G."/>
            <person name="Linton E."/>
            <person name="Llaca V."/>
            <person name="Song R."/>
            <person name="Tanyolac B."/>
            <person name="Young S."/>
            <person name="Ho-Il K."/>
            <person name="Hahn J.H."/>
            <person name="Sangsakoo G."/>
            <person name="Vanavichit A."/>
            <person name="de Mattos Luiz.A.T."/>
            <person name="Zimmer P.D."/>
            <person name="Malone G."/>
            <person name="Dellagostin O."/>
            <person name="de Oliveira A.C."/>
            <person name="Bevan M."/>
            <person name="Bancroft I."/>
            <person name="Minx P."/>
            <person name="Cordum H."/>
            <person name="Wilson R."/>
            <person name="Cheng Z."/>
            <person name="Jin W."/>
            <person name="Jiang J."/>
            <person name="Leong S.A."/>
            <person name="Iwama H."/>
            <person name="Gojobori T."/>
            <person name="Itoh T."/>
            <person name="Niimura Y."/>
            <person name="Fujii Y."/>
            <person name="Habara T."/>
            <person name="Sakai H."/>
            <person name="Sato Y."/>
            <person name="Wilson G."/>
            <person name="Kumar K."/>
            <person name="McCouch S."/>
            <person name="Juretic N."/>
            <person name="Hoen D."/>
            <person name="Wright S."/>
            <person name="Bruskiewich R."/>
            <person name="Bureau T."/>
            <person name="Miyao A."/>
            <person name="Hirochika H."/>
            <person name="Nishikawa T."/>
            <person name="Kadowaki K."/>
            <person name="Sugiura M."/>
            <person name="Burr B."/>
            <person name="Sasaki T."/>
        </authorList>
    </citation>
    <scope>NUCLEOTIDE SEQUENCE [LARGE SCALE GENOMIC DNA]</scope>
    <source>
        <strain evidence="2">cv. Nipponbare</strain>
    </source>
</reference>
<dbReference type="PaxDb" id="39947-A0A0P0VN07"/>